<evidence type="ECO:0000313" key="5">
    <source>
        <dbReference type="EMBL" id="OHX14134.1"/>
    </source>
</evidence>
<dbReference type="GO" id="GO:0019878">
    <property type="term" value="P:lysine biosynthetic process via aminoadipic acid"/>
    <property type="evidence" value="ECO:0007669"/>
    <property type="project" value="TreeGrafter"/>
</dbReference>
<dbReference type="GO" id="GO:0008897">
    <property type="term" value="F:holo-[acyl-carrier-protein] synthase activity"/>
    <property type="evidence" value="ECO:0007669"/>
    <property type="project" value="InterPro"/>
</dbReference>
<gene>
    <name evidence="5" type="ORF">BI347_11900</name>
</gene>
<dbReference type="Pfam" id="PF01648">
    <property type="entry name" value="ACPS"/>
    <property type="match status" value="1"/>
</dbReference>
<evidence type="ECO:0000256" key="2">
    <source>
        <dbReference type="ARBA" id="ARBA00022679"/>
    </source>
</evidence>
<keyword evidence="2" id="KW-0808">Transferase</keyword>
<feature type="domain" description="4'-phosphopantetheinyl transferase N-terminal" evidence="4">
    <location>
        <begin position="24"/>
        <end position="106"/>
    </location>
</feature>
<dbReference type="PANTHER" id="PTHR12215">
    <property type="entry name" value="PHOSPHOPANTETHEINE TRANSFERASE"/>
    <property type="match status" value="1"/>
</dbReference>
<dbReference type="Pfam" id="PF22624">
    <property type="entry name" value="AASDHPPT_N"/>
    <property type="match status" value="1"/>
</dbReference>
<dbReference type="InterPro" id="IPR008278">
    <property type="entry name" value="4-PPantetheinyl_Trfase_dom"/>
</dbReference>
<dbReference type="OrthoDB" id="9808281at2"/>
<feature type="domain" description="4'-phosphopantetheinyl transferase" evidence="3">
    <location>
        <begin position="113"/>
        <end position="219"/>
    </location>
</feature>
<comment type="caution">
    <text evidence="5">The sequence shown here is derived from an EMBL/GenBank/DDBJ whole genome shotgun (WGS) entry which is preliminary data.</text>
</comment>
<dbReference type="RefSeq" id="WP_071115937.1">
    <property type="nucleotide sequence ID" value="NZ_MKCS01000001.1"/>
</dbReference>
<name>A0A1S1X3T3_9NEIS</name>
<dbReference type="InterPro" id="IPR055066">
    <property type="entry name" value="AASDHPPT_N"/>
</dbReference>
<reference evidence="5 6" key="1">
    <citation type="submission" date="2016-09" db="EMBL/GenBank/DDBJ databases">
        <title>Chromobacterium muskegensis sp. nov., an insecticidal bacterium isolated from Sphagnum bogs.</title>
        <authorList>
            <person name="Sparks M.E."/>
            <person name="Blackburn M.B."/>
            <person name="Gundersen-Rindal D.E."/>
            <person name="Mitchell A."/>
            <person name="Farrar R."/>
            <person name="Kuhar D."/>
        </authorList>
    </citation>
    <scope>NUCLEOTIDE SEQUENCE [LARGE SCALE GENOMIC DNA]</scope>
    <source>
        <strain evidence="5 6">37-2</strain>
    </source>
</reference>
<protein>
    <submittedName>
        <fullName evidence="5">Uncharacterized protein</fullName>
    </submittedName>
</protein>
<comment type="similarity">
    <text evidence="1">Belongs to the P-Pant transferase superfamily. Gsp/Sfp/HetI/AcpT family.</text>
</comment>
<evidence type="ECO:0000259" key="4">
    <source>
        <dbReference type="Pfam" id="PF22624"/>
    </source>
</evidence>
<dbReference type="Gene3D" id="3.90.470.20">
    <property type="entry name" value="4'-phosphopantetheinyl transferase domain"/>
    <property type="match status" value="2"/>
</dbReference>
<dbReference type="InterPro" id="IPR050559">
    <property type="entry name" value="P-Pant_transferase_sf"/>
</dbReference>
<dbReference type="AlphaFoldDB" id="A0A1S1X3T3"/>
<evidence type="ECO:0000256" key="1">
    <source>
        <dbReference type="ARBA" id="ARBA00010990"/>
    </source>
</evidence>
<dbReference type="SUPFAM" id="SSF56214">
    <property type="entry name" value="4'-phosphopantetheinyl transferase"/>
    <property type="match status" value="2"/>
</dbReference>
<proteinExistence type="inferred from homology"/>
<dbReference type="PANTHER" id="PTHR12215:SF10">
    <property type="entry name" value="L-AMINOADIPATE-SEMIALDEHYDE DEHYDROGENASE-PHOSPHOPANTETHEINYL TRANSFERASE"/>
    <property type="match status" value="1"/>
</dbReference>
<dbReference type="GO" id="GO:0000287">
    <property type="term" value="F:magnesium ion binding"/>
    <property type="evidence" value="ECO:0007669"/>
    <property type="project" value="InterPro"/>
</dbReference>
<organism evidence="5 6">
    <name type="scientific">Chromobacterium sphagni</name>
    <dbReference type="NCBI Taxonomy" id="1903179"/>
    <lineage>
        <taxon>Bacteria</taxon>
        <taxon>Pseudomonadati</taxon>
        <taxon>Pseudomonadota</taxon>
        <taxon>Betaproteobacteria</taxon>
        <taxon>Neisseriales</taxon>
        <taxon>Chromobacteriaceae</taxon>
        <taxon>Chromobacterium</taxon>
    </lineage>
</organism>
<evidence type="ECO:0000259" key="3">
    <source>
        <dbReference type="Pfam" id="PF01648"/>
    </source>
</evidence>
<dbReference type="Proteomes" id="UP000180088">
    <property type="component" value="Unassembled WGS sequence"/>
</dbReference>
<evidence type="ECO:0000313" key="6">
    <source>
        <dbReference type="Proteomes" id="UP000180088"/>
    </source>
</evidence>
<sequence length="266" mass="28934">MMVEDIQVWLTPLARCHDPFLLEAYAALLSGEERVRWRAFVFERDRHAYLVTRALARTVLGERLGVDPARLDFQRGPYGKPSLGGSAAGAGLSFNLSHTDGMVVLSVAAGRELGVDVESVMRPPALDIAWDNFSSEEARELSALGGSARADHFWMLWTLKEAYLKALGCGLNAPLDCISFSARSPGEIVYARQRSGDADARRWHFWHWAPSASHAASLCVESTAAAPPGLILREALPLARAVELPFAPAVQSIRERASSLAWPGAG</sequence>
<accession>A0A1S1X3T3</accession>
<dbReference type="EMBL" id="MKCS01000001">
    <property type="protein sequence ID" value="OHX14134.1"/>
    <property type="molecule type" value="Genomic_DNA"/>
</dbReference>
<dbReference type="GO" id="GO:0005829">
    <property type="term" value="C:cytosol"/>
    <property type="evidence" value="ECO:0007669"/>
    <property type="project" value="TreeGrafter"/>
</dbReference>
<dbReference type="STRING" id="1903179.BI347_11900"/>
<dbReference type="InterPro" id="IPR037143">
    <property type="entry name" value="4-PPantetheinyl_Trfase_dom_sf"/>
</dbReference>